<dbReference type="Gene3D" id="3.30.40.10">
    <property type="entry name" value="Zinc/RING finger domain, C3HC4 (zinc finger)"/>
    <property type="match status" value="1"/>
</dbReference>
<dbReference type="Pfam" id="PF00097">
    <property type="entry name" value="zf-C3HC4"/>
    <property type="match status" value="1"/>
</dbReference>
<dbReference type="GO" id="GO:0005634">
    <property type="term" value="C:nucleus"/>
    <property type="evidence" value="ECO:0007669"/>
    <property type="project" value="UniProtKB-SubCell"/>
</dbReference>
<comment type="subcellular location">
    <subcellularLocation>
        <location evidence="2 14">Nucleus</location>
    </subcellularLocation>
</comment>
<protein>
    <recommendedName>
        <fullName evidence="14">E3 ubiquitin protein ligase</fullName>
        <ecNumber evidence="14">2.3.2.27</ecNumber>
    </recommendedName>
</protein>
<evidence type="ECO:0000256" key="9">
    <source>
        <dbReference type="ARBA" id="ARBA00022833"/>
    </source>
</evidence>
<feature type="domain" description="RING-type" evidence="17">
    <location>
        <begin position="522"/>
        <end position="560"/>
    </location>
</feature>
<keyword evidence="19" id="KW-1185">Reference proteome</keyword>
<evidence type="ECO:0000256" key="7">
    <source>
        <dbReference type="ARBA" id="ARBA00022771"/>
    </source>
</evidence>
<dbReference type="STRING" id="3075.A0A087SC77"/>
<evidence type="ECO:0000256" key="8">
    <source>
        <dbReference type="ARBA" id="ARBA00022786"/>
    </source>
</evidence>
<evidence type="ECO:0000256" key="10">
    <source>
        <dbReference type="ARBA" id="ARBA00022853"/>
    </source>
</evidence>
<dbReference type="CDD" id="cd16499">
    <property type="entry name" value="RING-HC_Bre1-like"/>
    <property type="match status" value="1"/>
</dbReference>
<dbReference type="Proteomes" id="UP000028924">
    <property type="component" value="Unassembled WGS sequence"/>
</dbReference>
<gene>
    <name evidence="18" type="ORF">F751_1027</name>
</gene>
<dbReference type="eggNOG" id="KOG0978">
    <property type="taxonomic scope" value="Eukaryota"/>
</dbReference>
<keyword evidence="8 14" id="KW-0833">Ubl conjugation pathway</keyword>
<dbReference type="OrthoDB" id="10266039at2759"/>
<evidence type="ECO:0000256" key="4">
    <source>
        <dbReference type="ARBA" id="ARBA00005555"/>
    </source>
</evidence>
<evidence type="ECO:0000256" key="6">
    <source>
        <dbReference type="ARBA" id="ARBA00022723"/>
    </source>
</evidence>
<dbReference type="GO" id="GO:0008270">
    <property type="term" value="F:zinc ion binding"/>
    <property type="evidence" value="ECO:0007669"/>
    <property type="project" value="UniProtKB-KW"/>
</dbReference>
<dbReference type="InterPro" id="IPR001841">
    <property type="entry name" value="Znf_RING"/>
</dbReference>
<comment type="pathway">
    <text evidence="3 14">Protein modification; protein ubiquitination.</text>
</comment>
<keyword evidence="11 14" id="KW-0175">Coiled coil</keyword>
<dbReference type="PROSITE" id="PS50089">
    <property type="entry name" value="ZF_RING_2"/>
    <property type="match status" value="1"/>
</dbReference>
<dbReference type="GO" id="GO:0033503">
    <property type="term" value="C:HULC complex"/>
    <property type="evidence" value="ECO:0007669"/>
    <property type="project" value="TreeGrafter"/>
</dbReference>
<evidence type="ECO:0000256" key="12">
    <source>
        <dbReference type="ARBA" id="ARBA00023242"/>
    </source>
</evidence>
<dbReference type="InterPro" id="IPR017907">
    <property type="entry name" value="Znf_RING_CS"/>
</dbReference>
<evidence type="ECO:0000256" key="15">
    <source>
        <dbReference type="SAM" id="Coils"/>
    </source>
</evidence>
<dbReference type="UniPathway" id="UPA00143"/>
<dbReference type="PANTHER" id="PTHR23163">
    <property type="entry name" value="RING FINGER PROTEIN-RELATED"/>
    <property type="match status" value="1"/>
</dbReference>
<dbReference type="SUPFAM" id="SSF57850">
    <property type="entry name" value="RING/U-box"/>
    <property type="match status" value="1"/>
</dbReference>
<feature type="region of interest" description="Disordered" evidence="16">
    <location>
        <begin position="240"/>
        <end position="271"/>
    </location>
</feature>
<evidence type="ECO:0000256" key="16">
    <source>
        <dbReference type="SAM" id="MobiDB-lite"/>
    </source>
</evidence>
<dbReference type="GO" id="GO:0061630">
    <property type="term" value="F:ubiquitin protein ligase activity"/>
    <property type="evidence" value="ECO:0007669"/>
    <property type="project" value="UniProtKB-EC"/>
</dbReference>
<evidence type="ECO:0000313" key="19">
    <source>
        <dbReference type="Proteomes" id="UP000028924"/>
    </source>
</evidence>
<dbReference type="InterPro" id="IPR018957">
    <property type="entry name" value="Znf_C3HC4_RING-type"/>
</dbReference>
<evidence type="ECO:0000256" key="14">
    <source>
        <dbReference type="RuleBase" id="RU365038"/>
    </source>
</evidence>
<keyword evidence="7 13" id="KW-0863">Zinc-finger</keyword>
<keyword evidence="5 14" id="KW-0808">Transferase</keyword>
<dbReference type="GeneID" id="23612418"/>
<evidence type="ECO:0000313" key="18">
    <source>
        <dbReference type="EMBL" id="KFM23331.1"/>
    </source>
</evidence>
<feature type="coiled-coil region" evidence="15">
    <location>
        <begin position="426"/>
        <end position="460"/>
    </location>
</feature>
<dbReference type="GO" id="GO:0016567">
    <property type="term" value="P:protein ubiquitination"/>
    <property type="evidence" value="ECO:0007669"/>
    <property type="project" value="UniProtKB-UniRule"/>
</dbReference>
<dbReference type="PROSITE" id="PS00518">
    <property type="entry name" value="ZF_RING_1"/>
    <property type="match status" value="1"/>
</dbReference>
<dbReference type="EC" id="2.3.2.27" evidence="14"/>
<keyword evidence="12 14" id="KW-0539">Nucleus</keyword>
<dbReference type="InterPro" id="IPR013956">
    <property type="entry name" value="E3_ubiquit_lig_Bre1"/>
</dbReference>
<name>A0A087SC77_AUXPR</name>
<proteinExistence type="inferred from homology"/>
<accession>A0A087SC77</accession>
<keyword evidence="9 14" id="KW-0862">Zinc</keyword>
<dbReference type="PANTHER" id="PTHR23163:SF0">
    <property type="entry name" value="E3 UBIQUITIN-PROTEIN LIGASE BRE1"/>
    <property type="match status" value="1"/>
</dbReference>
<dbReference type="KEGG" id="apro:F751_1027"/>
<keyword evidence="6 14" id="KW-0479">Metal-binding</keyword>
<evidence type="ECO:0000256" key="11">
    <source>
        <dbReference type="ARBA" id="ARBA00023054"/>
    </source>
</evidence>
<reference evidence="18 19" key="1">
    <citation type="journal article" date="2014" name="BMC Genomics">
        <title>Oil accumulation mechanisms of the oleaginous microalga Chlorella protothecoides revealed through its genome, transcriptomes, and proteomes.</title>
        <authorList>
            <person name="Gao C."/>
            <person name="Wang Y."/>
            <person name="Shen Y."/>
            <person name="Yan D."/>
            <person name="He X."/>
            <person name="Dai J."/>
            <person name="Wu Q."/>
        </authorList>
    </citation>
    <scope>NUCLEOTIDE SEQUENCE [LARGE SCALE GENOMIC DNA]</scope>
    <source>
        <strain evidence="18 19">0710</strain>
    </source>
</reference>
<dbReference type="AlphaFoldDB" id="A0A087SC77"/>
<sequence length="575" mass="62981">MGVQPSEDALGRLLDKNRKLYGQVEAQRGIIDRLESRIFKLQEDEEVQQETLLHVNRAWDELNASIDFLRYRAGAAPEPSADNHAAAQLPSTDTLLLACSPFLARLASTCLNSDALDSAELEEGEPEELEVALCARSAATSAAAAGLLDAIEALRAGGVPGKRAEPDAAAEPASISEQIAATRPFDPAVEPQALLTLVKAENRRLRSVALASAARVKKLQTSLADREAEFHVAQRRIAQLKARSQGEEPPSAGSSSKEATPEPPVAAADSQALTELQGKVAELEREVEQGRADLRQAQRDARALRDSLQLERDAAERARYFDSQRLARLDAEFKGLEDAMHHAHAERDHVLRCLHDAEFQLDGAASVHRRLASAEAQIAALDARLASASAARAEAELALAAERGRVAGQPTVAHLQELLGTYKRDVASHRARIVQQKQRLDELQAAKDAADAGLARLEAAHAAEMEAVRKQHGDQERAWKEREQDLTLFMQLRQLAACERQVAALREETEAYLAELESMVNCSVCHQRQKDVIITKCYHMFCAQCIKRNLESRHRKCPGCGTAFGQGDVAHFFFT</sequence>
<evidence type="ECO:0000256" key="2">
    <source>
        <dbReference type="ARBA" id="ARBA00004123"/>
    </source>
</evidence>
<evidence type="ECO:0000256" key="5">
    <source>
        <dbReference type="ARBA" id="ARBA00022679"/>
    </source>
</evidence>
<evidence type="ECO:0000256" key="1">
    <source>
        <dbReference type="ARBA" id="ARBA00000900"/>
    </source>
</evidence>
<keyword evidence="10 14" id="KW-0156">Chromatin regulator</keyword>
<evidence type="ECO:0000259" key="17">
    <source>
        <dbReference type="PROSITE" id="PS50089"/>
    </source>
</evidence>
<dbReference type="SMART" id="SM00184">
    <property type="entry name" value="RING"/>
    <property type="match status" value="1"/>
</dbReference>
<evidence type="ECO:0000256" key="13">
    <source>
        <dbReference type="PROSITE-ProRule" id="PRU00175"/>
    </source>
</evidence>
<evidence type="ECO:0000256" key="3">
    <source>
        <dbReference type="ARBA" id="ARBA00004906"/>
    </source>
</evidence>
<comment type="catalytic activity">
    <reaction evidence="1 14">
        <text>S-ubiquitinyl-[E2 ubiquitin-conjugating enzyme]-L-cysteine + [acceptor protein]-L-lysine = [E2 ubiquitin-conjugating enzyme]-L-cysteine + N(6)-ubiquitinyl-[acceptor protein]-L-lysine.</text>
        <dbReference type="EC" id="2.3.2.27"/>
    </reaction>
</comment>
<dbReference type="InterPro" id="IPR013083">
    <property type="entry name" value="Znf_RING/FYVE/PHD"/>
</dbReference>
<organism evidence="18 19">
    <name type="scientific">Auxenochlorella protothecoides</name>
    <name type="common">Green microalga</name>
    <name type="synonym">Chlorella protothecoides</name>
    <dbReference type="NCBI Taxonomy" id="3075"/>
    <lineage>
        <taxon>Eukaryota</taxon>
        <taxon>Viridiplantae</taxon>
        <taxon>Chlorophyta</taxon>
        <taxon>core chlorophytes</taxon>
        <taxon>Trebouxiophyceae</taxon>
        <taxon>Chlorellales</taxon>
        <taxon>Chlorellaceae</taxon>
        <taxon>Auxenochlorella</taxon>
    </lineage>
</organism>
<comment type="similarity">
    <text evidence="4 14">Belongs to the BRE1 family.</text>
</comment>
<dbReference type="GO" id="GO:0006325">
    <property type="term" value="P:chromatin organization"/>
    <property type="evidence" value="ECO:0007669"/>
    <property type="project" value="UniProtKB-KW"/>
</dbReference>
<dbReference type="RefSeq" id="XP_011396201.1">
    <property type="nucleotide sequence ID" value="XM_011397899.1"/>
</dbReference>
<dbReference type="EMBL" id="KL662090">
    <property type="protein sequence ID" value="KFM23331.1"/>
    <property type="molecule type" value="Genomic_DNA"/>
</dbReference>